<evidence type="ECO:0000313" key="14">
    <source>
        <dbReference type="Proteomes" id="UP000030645"/>
    </source>
</evidence>
<dbReference type="InterPro" id="IPR017970">
    <property type="entry name" value="Homeobox_CS"/>
</dbReference>
<feature type="region of interest" description="Disordered" evidence="11">
    <location>
        <begin position="47"/>
        <end position="70"/>
    </location>
</feature>
<accession>W9S7S2</accession>
<evidence type="ECO:0000256" key="6">
    <source>
        <dbReference type="ARBA" id="ARBA00023163"/>
    </source>
</evidence>
<comment type="similarity">
    <text evidence="2">Belongs to the HD-ZIP homeobox family. Class II subfamily.</text>
</comment>
<sequence>MELGLSLGEAPTPFSFLDHKTQKNNMVNNKKDQLGFCMALGNAFRSDQEKRDQVEDHDHDYDHHDDDGDEHEIIRRSRRVSAADPGVPIQLDLLPSVPVPRSHMITSSQFRFPWLSDNLVLSEPGSLDGLGKGFDVNRLPAAGAAAATEETEEGVTISSPNSTLTSFHVDFCVRNSSTGSGRDNINNHNNNKRDHINIELDTERASSRASDDEENGSTRKKLRLSKEQSAFLEESFKEHSTLNPKQKLALAKQLNLRPRQVEVWFQNRRARTKLKQTEVDCEYLKRCCETLTEENRRLQKELQELRALKTSQPFYMQLPATTLTMCPSCERVATANPAISAATATNSTATLPLAKPIIHPFSHAQAGKASAS</sequence>
<keyword evidence="14" id="KW-1185">Reference proteome</keyword>
<keyword evidence="4 8" id="KW-0238">DNA-binding</keyword>
<evidence type="ECO:0000256" key="1">
    <source>
        <dbReference type="ARBA" id="ARBA00004123"/>
    </source>
</evidence>
<evidence type="ECO:0000313" key="13">
    <source>
        <dbReference type="EMBL" id="EXC30850.1"/>
    </source>
</evidence>
<dbReference type="OrthoDB" id="6159439at2759"/>
<evidence type="ECO:0000256" key="4">
    <source>
        <dbReference type="ARBA" id="ARBA00023125"/>
    </source>
</evidence>
<dbReference type="PANTHER" id="PTHR45714:SF39">
    <property type="entry name" value="HOMEOBOX-LEUCINE ZIPPER PROTEIN HAT14"/>
    <property type="match status" value="1"/>
</dbReference>
<evidence type="ECO:0000256" key="9">
    <source>
        <dbReference type="RuleBase" id="RU000682"/>
    </source>
</evidence>
<dbReference type="Pfam" id="PF00046">
    <property type="entry name" value="Homeodomain"/>
    <property type="match status" value="1"/>
</dbReference>
<organism evidence="13 14">
    <name type="scientific">Morus notabilis</name>
    <dbReference type="NCBI Taxonomy" id="981085"/>
    <lineage>
        <taxon>Eukaryota</taxon>
        <taxon>Viridiplantae</taxon>
        <taxon>Streptophyta</taxon>
        <taxon>Embryophyta</taxon>
        <taxon>Tracheophyta</taxon>
        <taxon>Spermatophyta</taxon>
        <taxon>Magnoliopsida</taxon>
        <taxon>eudicotyledons</taxon>
        <taxon>Gunneridae</taxon>
        <taxon>Pentapetalae</taxon>
        <taxon>rosids</taxon>
        <taxon>fabids</taxon>
        <taxon>Rosales</taxon>
        <taxon>Moraceae</taxon>
        <taxon>Moreae</taxon>
        <taxon>Morus</taxon>
    </lineage>
</organism>
<evidence type="ECO:0000259" key="12">
    <source>
        <dbReference type="PROSITE" id="PS50071"/>
    </source>
</evidence>
<proteinExistence type="inferred from homology"/>
<dbReference type="PROSITE" id="PS50071">
    <property type="entry name" value="HOMEOBOX_2"/>
    <property type="match status" value="1"/>
</dbReference>
<name>W9S7S2_9ROSA</name>
<dbReference type="STRING" id="981085.W9S7S2"/>
<dbReference type="eggNOG" id="KOG0483">
    <property type="taxonomic scope" value="Eukaryota"/>
</dbReference>
<keyword evidence="10" id="KW-0175">Coiled coil</keyword>
<evidence type="ECO:0000256" key="10">
    <source>
        <dbReference type="SAM" id="Coils"/>
    </source>
</evidence>
<evidence type="ECO:0000256" key="7">
    <source>
        <dbReference type="ARBA" id="ARBA00023242"/>
    </source>
</evidence>
<evidence type="ECO:0000256" key="2">
    <source>
        <dbReference type="ARBA" id="ARBA00006074"/>
    </source>
</evidence>
<feature type="coiled-coil region" evidence="10">
    <location>
        <begin position="281"/>
        <end position="311"/>
    </location>
</feature>
<dbReference type="PROSITE" id="PS00027">
    <property type="entry name" value="HOMEOBOX_1"/>
    <property type="match status" value="1"/>
</dbReference>
<keyword evidence="3" id="KW-0805">Transcription regulation</keyword>
<protein>
    <submittedName>
        <fullName evidence="13">Homeobox-leucine zipper protein HAT14</fullName>
    </submittedName>
</protein>
<feature type="compositionally biased region" description="Basic and acidic residues" evidence="11">
    <location>
        <begin position="191"/>
        <end position="210"/>
    </location>
</feature>
<evidence type="ECO:0000256" key="3">
    <source>
        <dbReference type="ARBA" id="ARBA00023015"/>
    </source>
</evidence>
<keyword evidence="7 8" id="KW-0539">Nucleus</keyword>
<dbReference type="SMART" id="SM00389">
    <property type="entry name" value="HOX"/>
    <property type="match status" value="1"/>
</dbReference>
<dbReference type="GO" id="GO:0000981">
    <property type="term" value="F:DNA-binding transcription factor activity, RNA polymerase II-specific"/>
    <property type="evidence" value="ECO:0007669"/>
    <property type="project" value="InterPro"/>
</dbReference>
<evidence type="ECO:0000256" key="5">
    <source>
        <dbReference type="ARBA" id="ARBA00023155"/>
    </source>
</evidence>
<dbReference type="InterPro" id="IPR050762">
    <property type="entry name" value="HD-ZIP_Homeobox_LZ_Class_II"/>
</dbReference>
<dbReference type="InterPro" id="IPR003106">
    <property type="entry name" value="Leu_zip_homeo"/>
</dbReference>
<dbReference type="Proteomes" id="UP000030645">
    <property type="component" value="Unassembled WGS sequence"/>
</dbReference>
<gene>
    <name evidence="13" type="ORF">L484_028029</name>
</gene>
<dbReference type="FunFam" id="1.10.10.60:FF:000577">
    <property type="entry name" value="Homeobox-leucine zipper protein 18"/>
    <property type="match status" value="1"/>
</dbReference>
<evidence type="ECO:0000256" key="11">
    <source>
        <dbReference type="SAM" id="MobiDB-lite"/>
    </source>
</evidence>
<dbReference type="EMBL" id="KE346217">
    <property type="protein sequence ID" value="EXC30850.1"/>
    <property type="molecule type" value="Genomic_DNA"/>
</dbReference>
<dbReference type="GO" id="GO:0005634">
    <property type="term" value="C:nucleus"/>
    <property type="evidence" value="ECO:0007669"/>
    <property type="project" value="UniProtKB-SubCell"/>
</dbReference>
<dbReference type="SMART" id="SM00340">
    <property type="entry name" value="HALZ"/>
    <property type="match status" value="1"/>
</dbReference>
<dbReference type="InterPro" id="IPR009057">
    <property type="entry name" value="Homeodomain-like_sf"/>
</dbReference>
<keyword evidence="6" id="KW-0804">Transcription</keyword>
<dbReference type="SUPFAM" id="SSF46689">
    <property type="entry name" value="Homeodomain-like"/>
    <property type="match status" value="1"/>
</dbReference>
<feature type="domain" description="Homeobox" evidence="12">
    <location>
        <begin position="215"/>
        <end position="275"/>
    </location>
</feature>
<dbReference type="Pfam" id="PF04618">
    <property type="entry name" value="HD-ZIP_N"/>
    <property type="match status" value="1"/>
</dbReference>
<dbReference type="KEGG" id="mnt:21410630"/>
<dbReference type="Gene3D" id="1.10.10.60">
    <property type="entry name" value="Homeodomain-like"/>
    <property type="match status" value="1"/>
</dbReference>
<dbReference type="PANTHER" id="PTHR45714">
    <property type="entry name" value="HOMEOBOX-LEUCINE ZIPPER PROTEIN HAT14"/>
    <property type="match status" value="1"/>
</dbReference>
<comment type="subcellular location">
    <subcellularLocation>
        <location evidence="1 8 9">Nucleus</location>
    </subcellularLocation>
</comment>
<evidence type="ECO:0000256" key="8">
    <source>
        <dbReference type="PROSITE-ProRule" id="PRU00108"/>
    </source>
</evidence>
<feature type="DNA-binding region" description="Homeobox" evidence="8">
    <location>
        <begin position="217"/>
        <end position="276"/>
    </location>
</feature>
<dbReference type="AlphaFoldDB" id="W9S7S2"/>
<feature type="region of interest" description="Disordered" evidence="11">
    <location>
        <begin position="178"/>
        <end position="222"/>
    </location>
</feature>
<dbReference type="InterPro" id="IPR001356">
    <property type="entry name" value="HD"/>
</dbReference>
<dbReference type="GO" id="GO:0043565">
    <property type="term" value="F:sequence-specific DNA binding"/>
    <property type="evidence" value="ECO:0007669"/>
    <property type="project" value="InterPro"/>
</dbReference>
<reference evidence="14" key="1">
    <citation type="submission" date="2013-01" db="EMBL/GenBank/DDBJ databases">
        <title>Draft Genome Sequence of a Mulberry Tree, Morus notabilis C.K. Schneid.</title>
        <authorList>
            <person name="He N."/>
            <person name="Zhao S."/>
        </authorList>
    </citation>
    <scope>NUCLEOTIDE SEQUENCE</scope>
</reference>
<dbReference type="CDD" id="cd00086">
    <property type="entry name" value="homeodomain"/>
    <property type="match status" value="1"/>
</dbReference>
<keyword evidence="5 8" id="KW-0371">Homeobox</keyword>
<dbReference type="Pfam" id="PF02183">
    <property type="entry name" value="HALZ"/>
    <property type="match status" value="1"/>
</dbReference>
<dbReference type="InterPro" id="IPR006712">
    <property type="entry name" value="HD-ZIP_N"/>
</dbReference>